<keyword evidence="1" id="KW-0175">Coiled coil</keyword>
<dbReference type="Pfam" id="PF02470">
    <property type="entry name" value="MlaD"/>
    <property type="match status" value="1"/>
</dbReference>
<proteinExistence type="predicted"/>
<evidence type="ECO:0000313" key="4">
    <source>
        <dbReference type="EMBL" id="BBO19662.1"/>
    </source>
</evidence>
<organism evidence="4 5">
    <name type="scientific">Candidatus Desulfobacillus denitrificans</name>
    <dbReference type="NCBI Taxonomy" id="2608985"/>
    <lineage>
        <taxon>Bacteria</taxon>
        <taxon>Pseudomonadati</taxon>
        <taxon>Pseudomonadota</taxon>
        <taxon>Betaproteobacteria</taxon>
        <taxon>Candidatus Desulfobacillus</taxon>
    </lineage>
</organism>
<dbReference type="Proteomes" id="UP000662914">
    <property type="component" value="Chromosome"/>
</dbReference>
<evidence type="ECO:0000256" key="2">
    <source>
        <dbReference type="SAM" id="Phobius"/>
    </source>
</evidence>
<keyword evidence="2" id="KW-0472">Membrane</keyword>
<protein>
    <submittedName>
        <fullName evidence="4">Paraquat-inducible protein B</fullName>
    </submittedName>
</protein>
<keyword evidence="2" id="KW-1133">Transmembrane helix</keyword>
<keyword evidence="2" id="KW-0812">Transmembrane</keyword>
<feature type="domain" description="Mce/MlaD" evidence="3">
    <location>
        <begin position="47"/>
        <end position="138"/>
    </location>
</feature>
<accession>A0A809RJQ1</accession>
<dbReference type="PANTHER" id="PTHR36698:SF3">
    <property type="entry name" value="ABC-TYPE TRANSPORT AUXILIARY LIPOPROTEIN COMPONENT DOMAIN-CONTAINING PROTEIN"/>
    <property type="match status" value="1"/>
</dbReference>
<feature type="coiled-coil region" evidence="1">
    <location>
        <begin position="223"/>
        <end position="250"/>
    </location>
</feature>
<dbReference type="EMBL" id="AP021857">
    <property type="protein sequence ID" value="BBO19662.1"/>
    <property type="molecule type" value="Genomic_DNA"/>
</dbReference>
<reference evidence="4" key="1">
    <citation type="journal article" name="DNA Res.">
        <title>The physiological potential of anammox bacteria as revealed by their core genome structure.</title>
        <authorList>
            <person name="Okubo T."/>
            <person name="Toyoda A."/>
            <person name="Fukuhara K."/>
            <person name="Uchiyama I."/>
            <person name="Harigaya Y."/>
            <person name="Kuroiwa M."/>
            <person name="Suzuki T."/>
            <person name="Murakami Y."/>
            <person name="Suwa Y."/>
            <person name="Takami H."/>
        </authorList>
    </citation>
    <scope>NUCLEOTIDE SEQUENCE</scope>
    <source>
        <strain evidence="4">317325-3</strain>
    </source>
</reference>
<evidence type="ECO:0000259" key="3">
    <source>
        <dbReference type="Pfam" id="PF02470"/>
    </source>
</evidence>
<dbReference type="AlphaFoldDB" id="A0A809RJQ1"/>
<dbReference type="PANTHER" id="PTHR36698">
    <property type="entry name" value="BLL5892 PROTEIN"/>
    <property type="match status" value="1"/>
</dbReference>
<gene>
    <name evidence="4" type="ORF">DSYM_03610</name>
</gene>
<feature type="transmembrane region" description="Helical" evidence="2">
    <location>
        <begin position="7"/>
        <end position="29"/>
    </location>
</feature>
<evidence type="ECO:0000313" key="5">
    <source>
        <dbReference type="Proteomes" id="UP000662914"/>
    </source>
</evidence>
<dbReference type="InterPro" id="IPR003399">
    <property type="entry name" value="Mce/MlaD"/>
</dbReference>
<sequence>MSRKADPAIIGAFVLGAIVLAVTTILLIAGDSWFVKRSRHMLYFEGAAQGLQVGAPVVFLGVKVGTVKDIRLGLDEAGDKFVVPVAIEIEPHIVRTKGGEQIDLRDREALRRLVERGLRGRLRMQSILTGQLYVDLDFHPDKPARYVASDPDVSEIPTIRTTVQELTAKLGGFPMGKFLADVASIGETLNSPEARNLPRRLDATLKHLESLAARLDAKSGPILDETRADLVEMRKALTAAQAAMARLETAADRVATLTSADSDLVRNLTQASAELARAAQAVRGLAEADSPTQQNVNQALKEIARAAEALRKLAELLEQQPDAILRGKRKVENP</sequence>
<evidence type="ECO:0000256" key="1">
    <source>
        <dbReference type="SAM" id="Coils"/>
    </source>
</evidence>
<name>A0A809RJQ1_9PROT</name>
<dbReference type="KEGG" id="ddz:DSYM_03610"/>